<keyword evidence="2" id="KW-1185">Reference proteome</keyword>
<dbReference type="SUPFAM" id="SSF81383">
    <property type="entry name" value="F-box domain"/>
    <property type="match status" value="1"/>
</dbReference>
<name>A0A0N5BMG0_STREA</name>
<dbReference type="InterPro" id="IPR001810">
    <property type="entry name" value="F-box_dom"/>
</dbReference>
<evidence type="ECO:0000313" key="2">
    <source>
        <dbReference type="Proteomes" id="UP000046392"/>
    </source>
</evidence>
<dbReference type="InterPro" id="IPR036047">
    <property type="entry name" value="F-box-like_dom_sf"/>
</dbReference>
<dbReference type="Proteomes" id="UP000046392">
    <property type="component" value="Unplaced"/>
</dbReference>
<protein>
    <submittedName>
        <fullName evidence="3">F-box domain-containing protein</fullName>
    </submittedName>
</protein>
<feature type="domain" description="F-box" evidence="1">
    <location>
        <begin position="9"/>
        <end position="56"/>
    </location>
</feature>
<dbReference type="WBParaSite" id="SPAL_0000710000.1">
    <property type="protein sequence ID" value="SPAL_0000710000.1"/>
    <property type="gene ID" value="SPAL_0000710000"/>
</dbReference>
<dbReference type="AlphaFoldDB" id="A0A0N5BMG0"/>
<organism evidence="2 3">
    <name type="scientific">Strongyloides papillosus</name>
    <name type="common">Intestinal threadworm</name>
    <dbReference type="NCBI Taxonomy" id="174720"/>
    <lineage>
        <taxon>Eukaryota</taxon>
        <taxon>Metazoa</taxon>
        <taxon>Ecdysozoa</taxon>
        <taxon>Nematoda</taxon>
        <taxon>Chromadorea</taxon>
        <taxon>Rhabditida</taxon>
        <taxon>Tylenchina</taxon>
        <taxon>Panagrolaimomorpha</taxon>
        <taxon>Strongyloidoidea</taxon>
        <taxon>Strongyloididae</taxon>
        <taxon>Strongyloides</taxon>
    </lineage>
</organism>
<evidence type="ECO:0000313" key="3">
    <source>
        <dbReference type="WBParaSite" id="SPAL_0000710000.1"/>
    </source>
</evidence>
<evidence type="ECO:0000259" key="1">
    <source>
        <dbReference type="PROSITE" id="PS50181"/>
    </source>
</evidence>
<accession>A0A0N5BMG0</accession>
<dbReference type="PROSITE" id="PS50181">
    <property type="entry name" value="FBOX"/>
    <property type="match status" value="1"/>
</dbReference>
<sequence length="100" mass="11936">MNAQSDYPTFPITLLPKKLIKVVLEKVDWRTLYNLRLVSKFFNTMIQENFNSFDKPKVNELYIDSSHRVADGMTWVKYSIRCELGEKKLKRLYSNEDEVR</sequence>
<proteinExistence type="predicted"/>
<reference evidence="3" key="1">
    <citation type="submission" date="2017-02" db="UniProtKB">
        <authorList>
            <consortium name="WormBaseParasite"/>
        </authorList>
    </citation>
    <scope>IDENTIFICATION</scope>
</reference>